<dbReference type="Gene3D" id="2.40.70.10">
    <property type="entry name" value="Acid Proteases"/>
    <property type="match status" value="1"/>
</dbReference>
<dbReference type="PANTHER" id="PTHR38037">
    <property type="entry name" value="ZN_PROTEASE DOMAIN-CONTAINING PROTEIN"/>
    <property type="match status" value="1"/>
</dbReference>
<reference evidence="2 3" key="1">
    <citation type="submission" date="2018-04" db="EMBL/GenBank/DDBJ databases">
        <title>Genomic Encyclopedia of Archaeal and Bacterial Type Strains, Phase II (KMG-II): from individual species to whole genera.</title>
        <authorList>
            <person name="Goeker M."/>
        </authorList>
    </citation>
    <scope>NUCLEOTIDE SEQUENCE [LARGE SCALE GENOMIC DNA]</scope>
    <source>
        <strain evidence="2 3">DSM 28823</strain>
    </source>
</reference>
<dbReference type="Pfam" id="PF05618">
    <property type="entry name" value="Zn_protease"/>
    <property type="match status" value="1"/>
</dbReference>
<organism evidence="2 3">
    <name type="scientific">Mangrovibacterium marinum</name>
    <dbReference type="NCBI Taxonomy" id="1639118"/>
    <lineage>
        <taxon>Bacteria</taxon>
        <taxon>Pseudomonadati</taxon>
        <taxon>Bacteroidota</taxon>
        <taxon>Bacteroidia</taxon>
        <taxon>Marinilabiliales</taxon>
        <taxon>Prolixibacteraceae</taxon>
        <taxon>Mangrovibacterium</taxon>
    </lineage>
</organism>
<dbReference type="InterPro" id="IPR021109">
    <property type="entry name" value="Peptidase_aspartic_dom_sf"/>
</dbReference>
<gene>
    <name evidence="2" type="ORF">C8N47_12432</name>
</gene>
<dbReference type="Proteomes" id="UP000243525">
    <property type="component" value="Unassembled WGS sequence"/>
</dbReference>
<proteinExistence type="predicted"/>
<comment type="caution">
    <text evidence="2">The sequence shown here is derived from an EMBL/GenBank/DDBJ whole genome shotgun (WGS) entry which is preliminary data.</text>
</comment>
<evidence type="ECO:0000259" key="1">
    <source>
        <dbReference type="Pfam" id="PF05618"/>
    </source>
</evidence>
<dbReference type="PANTHER" id="PTHR38037:SF2">
    <property type="entry name" value="ATP-DEPENDENT ZINC PROTEASE DOMAIN-CONTAINING PROTEIN-RELATED"/>
    <property type="match status" value="1"/>
</dbReference>
<sequence>MKKRLLIGRYDEADFPDLQLENIEVKIDSGAYTSSVHCHSIELIELNGEKKLHGYFLDPNHAQYHNKEFIFDRFTKKRIRSSNGQMEERYCIETQIRLFNQNFPIELTLSERGQMKFPVLLGRKFLSRRFVVDSARTRLSAKNEKWTVELKKQTDDK</sequence>
<dbReference type="OrthoDB" id="9782977at2"/>
<dbReference type="RefSeq" id="WP_107823647.1">
    <property type="nucleotide sequence ID" value="NZ_OY782574.1"/>
</dbReference>
<protein>
    <recommendedName>
        <fullName evidence="1">Retropepsin-like aspartic endopeptidase domain-containing protein</fullName>
    </recommendedName>
</protein>
<accession>A0A2T5BY01</accession>
<name>A0A2T5BY01_9BACT</name>
<evidence type="ECO:0000313" key="2">
    <source>
        <dbReference type="EMBL" id="PTN05969.1"/>
    </source>
</evidence>
<dbReference type="AlphaFoldDB" id="A0A2T5BY01"/>
<keyword evidence="3" id="KW-1185">Reference proteome</keyword>
<dbReference type="SUPFAM" id="SSF50630">
    <property type="entry name" value="Acid proteases"/>
    <property type="match status" value="1"/>
</dbReference>
<dbReference type="EMBL" id="QAAD01000024">
    <property type="protein sequence ID" value="PTN05969.1"/>
    <property type="molecule type" value="Genomic_DNA"/>
</dbReference>
<feature type="domain" description="Retropepsin-like aspartic endopeptidase" evidence="1">
    <location>
        <begin position="7"/>
        <end position="141"/>
    </location>
</feature>
<evidence type="ECO:0000313" key="3">
    <source>
        <dbReference type="Proteomes" id="UP000243525"/>
    </source>
</evidence>
<dbReference type="InterPro" id="IPR008503">
    <property type="entry name" value="Asp_endopeptidase"/>
</dbReference>